<organism evidence="2 3">
    <name type="scientific">Fomitopsis schrenkii</name>
    <name type="common">Brown rot fungus</name>
    <dbReference type="NCBI Taxonomy" id="2126942"/>
    <lineage>
        <taxon>Eukaryota</taxon>
        <taxon>Fungi</taxon>
        <taxon>Dikarya</taxon>
        <taxon>Basidiomycota</taxon>
        <taxon>Agaricomycotina</taxon>
        <taxon>Agaricomycetes</taxon>
        <taxon>Polyporales</taxon>
        <taxon>Fomitopsis</taxon>
    </lineage>
</organism>
<sequence length="122" mass="13311">MLSADHKRLRHRCGTIAQSAGVVLHLRTRRARIPQTTCHNEGTGYMTTANTEKSVASPQRDQSEVAVSDNPAQTVVAPTPSPELELPSDVPDTPDDDADEWLPRGPIKQNTSSGTKNTNVRR</sequence>
<gene>
    <name evidence="2" type="ORF">FOMPIDRAFT_91890</name>
</gene>
<accession>S8FGS6</accession>
<dbReference type="AlphaFoldDB" id="S8FGS6"/>
<feature type="compositionally biased region" description="Polar residues" evidence="1">
    <location>
        <begin position="108"/>
        <end position="122"/>
    </location>
</feature>
<dbReference type="Proteomes" id="UP000015241">
    <property type="component" value="Unassembled WGS sequence"/>
</dbReference>
<name>S8FGS6_FOMSC</name>
<evidence type="ECO:0000256" key="1">
    <source>
        <dbReference type="SAM" id="MobiDB-lite"/>
    </source>
</evidence>
<dbReference type="HOGENOM" id="CLU_2026780_0_0_1"/>
<protein>
    <submittedName>
        <fullName evidence="2">Uncharacterized protein</fullName>
    </submittedName>
</protein>
<keyword evidence="3" id="KW-1185">Reference proteome</keyword>
<proteinExistence type="predicted"/>
<feature type="compositionally biased region" description="Polar residues" evidence="1">
    <location>
        <begin position="35"/>
        <end position="60"/>
    </location>
</feature>
<feature type="region of interest" description="Disordered" evidence="1">
    <location>
        <begin position="35"/>
        <end position="122"/>
    </location>
</feature>
<dbReference type="InParanoid" id="S8FGS6"/>
<evidence type="ECO:0000313" key="2">
    <source>
        <dbReference type="EMBL" id="EPT00616.1"/>
    </source>
</evidence>
<evidence type="ECO:0000313" key="3">
    <source>
        <dbReference type="Proteomes" id="UP000015241"/>
    </source>
</evidence>
<dbReference type="EMBL" id="KE504148">
    <property type="protein sequence ID" value="EPT00616.1"/>
    <property type="molecule type" value="Genomic_DNA"/>
</dbReference>
<reference evidence="2 3" key="1">
    <citation type="journal article" date="2012" name="Science">
        <title>The Paleozoic origin of enzymatic lignin decomposition reconstructed from 31 fungal genomes.</title>
        <authorList>
            <person name="Floudas D."/>
            <person name="Binder M."/>
            <person name="Riley R."/>
            <person name="Barry K."/>
            <person name="Blanchette R.A."/>
            <person name="Henrissat B."/>
            <person name="Martinez A.T."/>
            <person name="Otillar R."/>
            <person name="Spatafora J.W."/>
            <person name="Yadav J.S."/>
            <person name="Aerts A."/>
            <person name="Benoit I."/>
            <person name="Boyd A."/>
            <person name="Carlson A."/>
            <person name="Copeland A."/>
            <person name="Coutinho P.M."/>
            <person name="de Vries R.P."/>
            <person name="Ferreira P."/>
            <person name="Findley K."/>
            <person name="Foster B."/>
            <person name="Gaskell J."/>
            <person name="Glotzer D."/>
            <person name="Gorecki P."/>
            <person name="Heitman J."/>
            <person name="Hesse C."/>
            <person name="Hori C."/>
            <person name="Igarashi K."/>
            <person name="Jurgens J.A."/>
            <person name="Kallen N."/>
            <person name="Kersten P."/>
            <person name="Kohler A."/>
            <person name="Kuees U."/>
            <person name="Kumar T.K.A."/>
            <person name="Kuo A."/>
            <person name="LaButti K."/>
            <person name="Larrondo L.F."/>
            <person name="Lindquist E."/>
            <person name="Ling A."/>
            <person name="Lombard V."/>
            <person name="Lucas S."/>
            <person name="Lundell T."/>
            <person name="Martin R."/>
            <person name="McLaughlin D.J."/>
            <person name="Morgenstern I."/>
            <person name="Morin E."/>
            <person name="Murat C."/>
            <person name="Nagy L.G."/>
            <person name="Nolan M."/>
            <person name="Ohm R.A."/>
            <person name="Patyshakuliyeva A."/>
            <person name="Rokas A."/>
            <person name="Ruiz-Duenas F.J."/>
            <person name="Sabat G."/>
            <person name="Salamov A."/>
            <person name="Samejima M."/>
            <person name="Schmutz J."/>
            <person name="Slot J.C."/>
            <person name="St John F."/>
            <person name="Stenlid J."/>
            <person name="Sun H."/>
            <person name="Sun S."/>
            <person name="Syed K."/>
            <person name="Tsang A."/>
            <person name="Wiebenga A."/>
            <person name="Young D."/>
            <person name="Pisabarro A."/>
            <person name="Eastwood D.C."/>
            <person name="Martin F."/>
            <person name="Cullen D."/>
            <person name="Grigoriev I.V."/>
            <person name="Hibbett D.S."/>
        </authorList>
    </citation>
    <scope>NUCLEOTIDE SEQUENCE</scope>
    <source>
        <strain evidence="3">FP-58527</strain>
    </source>
</reference>